<dbReference type="EMBL" id="FUYN01000008">
    <property type="protein sequence ID" value="SKB69270.1"/>
    <property type="molecule type" value="Genomic_DNA"/>
</dbReference>
<organism evidence="5 6">
    <name type="scientific">Acetoanaerobium noterae</name>
    <dbReference type="NCBI Taxonomy" id="745369"/>
    <lineage>
        <taxon>Bacteria</taxon>
        <taxon>Bacillati</taxon>
        <taxon>Bacillota</taxon>
        <taxon>Clostridia</taxon>
        <taxon>Peptostreptococcales</taxon>
        <taxon>Filifactoraceae</taxon>
        <taxon>Acetoanaerobium</taxon>
    </lineage>
</organism>
<dbReference type="Proteomes" id="UP000243406">
    <property type="component" value="Unassembled WGS sequence"/>
</dbReference>
<dbReference type="Gene3D" id="3.40.1280.10">
    <property type="match status" value="1"/>
</dbReference>
<feature type="domain" description="RNA 2-O ribose methyltransferase substrate binding" evidence="4">
    <location>
        <begin position="2"/>
        <end position="77"/>
    </location>
</feature>
<evidence type="ECO:0000259" key="4">
    <source>
        <dbReference type="SMART" id="SM00967"/>
    </source>
</evidence>
<dbReference type="Pfam" id="PF08032">
    <property type="entry name" value="SpoU_sub_bind"/>
    <property type="match status" value="1"/>
</dbReference>
<protein>
    <submittedName>
        <fullName evidence="5">23S rRNA (Guanosine2251-2'-O)-methyltransferase</fullName>
    </submittedName>
</protein>
<dbReference type="NCBIfam" id="TIGR00186">
    <property type="entry name" value="rRNA_methyl_3"/>
    <property type="match status" value="1"/>
</dbReference>
<dbReference type="PANTHER" id="PTHR46429:SF1">
    <property type="entry name" value="23S RRNA (GUANOSINE-2'-O-)-METHYLTRANSFERASE RLMB"/>
    <property type="match status" value="1"/>
</dbReference>
<sequence length="242" mass="26680">MNISGRNPVLEALKSNRTIDCLYIKAGDKEGSIKKILSFAKEQKILIKEVDKTKLDELAEGTQHQGVVALVTDYKYYELEEVLDEIREKNEKPFFIILDEIEDPHNLGAIIRSAEGAGAHGVIIPKRRSASVNATVEKTAAGAASYMKVIKVTNLVSTVEKLKKEGIWIYALDMDGESYDRVDLKGSVALVVGNEGKGISRLLKDNCDFTLKIPMKGKVGSLNASVAASILLYEVVRQRRNS</sequence>
<evidence type="ECO:0000256" key="2">
    <source>
        <dbReference type="ARBA" id="ARBA00022603"/>
    </source>
</evidence>
<dbReference type="SMART" id="SM00967">
    <property type="entry name" value="SpoU_sub_bind"/>
    <property type="match status" value="1"/>
</dbReference>
<keyword evidence="6" id="KW-1185">Reference proteome</keyword>
<evidence type="ECO:0000313" key="6">
    <source>
        <dbReference type="Proteomes" id="UP000243406"/>
    </source>
</evidence>
<dbReference type="OrthoDB" id="9785673at2"/>
<dbReference type="InterPro" id="IPR004441">
    <property type="entry name" value="rRNA_MeTrfase_TrmH"/>
</dbReference>
<dbReference type="InterPro" id="IPR029026">
    <property type="entry name" value="tRNA_m1G_MTases_N"/>
</dbReference>
<dbReference type="SUPFAM" id="SSF55315">
    <property type="entry name" value="L30e-like"/>
    <property type="match status" value="1"/>
</dbReference>
<evidence type="ECO:0000256" key="3">
    <source>
        <dbReference type="ARBA" id="ARBA00022679"/>
    </source>
</evidence>
<dbReference type="AlphaFoldDB" id="A0A1T5DCM8"/>
<dbReference type="Gene3D" id="3.30.1330.30">
    <property type="match status" value="1"/>
</dbReference>
<dbReference type="Pfam" id="PF00588">
    <property type="entry name" value="SpoU_methylase"/>
    <property type="match status" value="1"/>
</dbReference>
<accession>A0A1T5DCM8</accession>
<evidence type="ECO:0000313" key="5">
    <source>
        <dbReference type="EMBL" id="SKB69270.1"/>
    </source>
</evidence>
<gene>
    <name evidence="5" type="ORF">SAMN02745120_2714</name>
</gene>
<dbReference type="FunFam" id="3.40.1280.10:FF:000008">
    <property type="entry name" value="Group 3 RNA methyltransferase TrmH"/>
    <property type="match status" value="1"/>
</dbReference>
<name>A0A1T5DCM8_9FIRM</name>
<keyword evidence="2 5" id="KW-0489">Methyltransferase</keyword>
<dbReference type="GO" id="GO:0006396">
    <property type="term" value="P:RNA processing"/>
    <property type="evidence" value="ECO:0007669"/>
    <property type="project" value="InterPro"/>
</dbReference>
<dbReference type="RefSeq" id="WP_079590533.1">
    <property type="nucleotide sequence ID" value="NZ_FUYN01000008.1"/>
</dbReference>
<dbReference type="InterPro" id="IPR029028">
    <property type="entry name" value="Alpha/beta_knot_MTases"/>
</dbReference>
<dbReference type="GO" id="GO:0032259">
    <property type="term" value="P:methylation"/>
    <property type="evidence" value="ECO:0007669"/>
    <property type="project" value="UniProtKB-KW"/>
</dbReference>
<dbReference type="GO" id="GO:0003723">
    <property type="term" value="F:RNA binding"/>
    <property type="evidence" value="ECO:0007669"/>
    <property type="project" value="InterPro"/>
</dbReference>
<dbReference type="GO" id="GO:0005829">
    <property type="term" value="C:cytosol"/>
    <property type="evidence" value="ECO:0007669"/>
    <property type="project" value="TreeGrafter"/>
</dbReference>
<dbReference type="InterPro" id="IPR029064">
    <property type="entry name" value="Ribosomal_eL30-like_sf"/>
</dbReference>
<dbReference type="InterPro" id="IPR001537">
    <property type="entry name" value="SpoU_MeTrfase"/>
</dbReference>
<dbReference type="CDD" id="cd18103">
    <property type="entry name" value="SpoU-like_RlmB"/>
    <property type="match status" value="1"/>
</dbReference>
<proteinExistence type="inferred from homology"/>
<keyword evidence="3 5" id="KW-0808">Transferase</keyword>
<dbReference type="PANTHER" id="PTHR46429">
    <property type="entry name" value="23S RRNA (GUANOSINE-2'-O-)-METHYLTRANSFERASE RLMB"/>
    <property type="match status" value="1"/>
</dbReference>
<dbReference type="GO" id="GO:0008173">
    <property type="term" value="F:RNA methyltransferase activity"/>
    <property type="evidence" value="ECO:0007669"/>
    <property type="project" value="InterPro"/>
</dbReference>
<evidence type="ECO:0000256" key="1">
    <source>
        <dbReference type="ARBA" id="ARBA00007228"/>
    </source>
</evidence>
<comment type="similarity">
    <text evidence="1">Belongs to the class IV-like SAM-binding methyltransferase superfamily. RNA methyltransferase TrmH family.</text>
</comment>
<reference evidence="6" key="1">
    <citation type="submission" date="2017-02" db="EMBL/GenBank/DDBJ databases">
        <authorList>
            <person name="Varghese N."/>
            <person name="Submissions S."/>
        </authorList>
    </citation>
    <scope>NUCLEOTIDE SEQUENCE [LARGE SCALE GENOMIC DNA]</scope>
    <source>
        <strain evidence="6">ATCC 35199</strain>
    </source>
</reference>
<dbReference type="SUPFAM" id="SSF75217">
    <property type="entry name" value="alpha/beta knot"/>
    <property type="match status" value="1"/>
</dbReference>
<dbReference type="InterPro" id="IPR013123">
    <property type="entry name" value="SpoU_subst-bd"/>
</dbReference>